<dbReference type="RefSeq" id="WP_149315960.1">
    <property type="nucleotide sequence ID" value="NZ_CP080294.1"/>
</dbReference>
<sequence>MATPNWNIEGQYYETCNCDFICPCLPGQLAAPPTKGHCIFAMGFQIEQGRYGEVSLDGLGFIVLGSTPEEMGKGNWSVGVIVDERADASQRDAITAIASGAAGGPMAALSPLVGSFAGVESAQIRFDRNSRSWSVTAPNLVDMAAEGVMGINPNATEPIHLDNTGHPAADRVALARPARSHVHALGMVWDDDSGRNNGQYAPFSWQGA</sequence>
<protein>
    <submittedName>
        <fullName evidence="1">DUF1326 domain-containing protein</fullName>
    </submittedName>
</protein>
<gene>
    <name evidence="1" type="ORF">F1599_17500</name>
</gene>
<dbReference type="Proteomes" id="UP000324324">
    <property type="component" value="Unassembled WGS sequence"/>
</dbReference>
<organism evidence="1 2">
    <name type="scientific">Cupriavidus cauae</name>
    <dbReference type="NCBI Taxonomy" id="2608999"/>
    <lineage>
        <taxon>Bacteria</taxon>
        <taxon>Pseudomonadati</taxon>
        <taxon>Pseudomonadota</taxon>
        <taxon>Betaproteobacteria</taxon>
        <taxon>Burkholderiales</taxon>
        <taxon>Burkholderiaceae</taxon>
        <taxon>Cupriavidus</taxon>
    </lineage>
</organism>
<keyword evidence="2" id="KW-1185">Reference proteome</keyword>
<dbReference type="EMBL" id="VWRN01000045">
    <property type="protein sequence ID" value="KAA6120945.1"/>
    <property type="molecule type" value="Genomic_DNA"/>
</dbReference>
<dbReference type="AlphaFoldDB" id="A0A5M8AFZ3"/>
<dbReference type="PIRSF" id="PIRSF033303">
    <property type="entry name" value="UCP033303"/>
    <property type="match status" value="1"/>
</dbReference>
<name>A0A5M8AFZ3_9BURK</name>
<evidence type="ECO:0000313" key="1">
    <source>
        <dbReference type="EMBL" id="KAA6120945.1"/>
    </source>
</evidence>
<evidence type="ECO:0000313" key="2">
    <source>
        <dbReference type="Proteomes" id="UP000324324"/>
    </source>
</evidence>
<dbReference type="Pfam" id="PF07040">
    <property type="entry name" value="DUF1326"/>
    <property type="match status" value="1"/>
</dbReference>
<dbReference type="InterPro" id="IPR014581">
    <property type="entry name" value="UCP033303"/>
</dbReference>
<reference evidence="1 2" key="1">
    <citation type="submission" date="2019-09" db="EMBL/GenBank/DDBJ databases">
        <title>Isolation of a novel species in the genus Cupriavidus from patients with sepsis using whole genome sequencing.</title>
        <authorList>
            <person name="Kweon O.J."/>
            <person name="Lee M.-K."/>
        </authorList>
    </citation>
    <scope>NUCLEOTIDE SEQUENCE [LARGE SCALE GENOMIC DNA]</scope>
    <source>
        <strain evidence="1 2">MKL-01</strain>
    </source>
</reference>
<proteinExistence type="predicted"/>
<dbReference type="InterPro" id="IPR009758">
    <property type="entry name" value="DUF1326"/>
</dbReference>
<accession>A0A5M8AFZ3</accession>
<comment type="caution">
    <text evidence="1">The sequence shown here is derived from an EMBL/GenBank/DDBJ whole genome shotgun (WGS) entry which is preliminary data.</text>
</comment>